<keyword evidence="3" id="KW-1185">Reference proteome</keyword>
<comment type="caution">
    <text evidence="2">The sequence shown here is derived from an EMBL/GenBank/DDBJ whole genome shotgun (WGS) entry which is preliminary data.</text>
</comment>
<dbReference type="PROSITE" id="PS51257">
    <property type="entry name" value="PROKAR_LIPOPROTEIN"/>
    <property type="match status" value="1"/>
</dbReference>
<evidence type="ECO:0008006" key="4">
    <source>
        <dbReference type="Google" id="ProtNLM"/>
    </source>
</evidence>
<dbReference type="EMBL" id="JACVXB010000003">
    <property type="protein sequence ID" value="MBD0832305.1"/>
    <property type="molecule type" value="Genomic_DNA"/>
</dbReference>
<organism evidence="2 3">
    <name type="scientific">Aestuariibaculum sediminum</name>
    <dbReference type="NCBI Taxonomy" id="2770637"/>
    <lineage>
        <taxon>Bacteria</taxon>
        <taxon>Pseudomonadati</taxon>
        <taxon>Bacteroidota</taxon>
        <taxon>Flavobacteriia</taxon>
        <taxon>Flavobacteriales</taxon>
        <taxon>Flavobacteriaceae</taxon>
    </lineage>
</organism>
<evidence type="ECO:0000256" key="1">
    <source>
        <dbReference type="SAM" id="SignalP"/>
    </source>
</evidence>
<evidence type="ECO:0000313" key="2">
    <source>
        <dbReference type="EMBL" id="MBD0832305.1"/>
    </source>
</evidence>
<dbReference type="RefSeq" id="WP_188230089.1">
    <property type="nucleotide sequence ID" value="NZ_JACVXB010000003.1"/>
</dbReference>
<accession>A0A8J6U7P8</accession>
<evidence type="ECO:0000313" key="3">
    <source>
        <dbReference type="Proteomes" id="UP000600588"/>
    </source>
</evidence>
<dbReference type="Proteomes" id="UP000600588">
    <property type="component" value="Unassembled WGS sequence"/>
</dbReference>
<name>A0A8J6U7P8_9FLAO</name>
<dbReference type="AlphaFoldDB" id="A0A8J6U7P8"/>
<gene>
    <name evidence="2" type="ORF">ICJ83_09180</name>
</gene>
<feature type="signal peptide" evidence="1">
    <location>
        <begin position="1"/>
        <end position="22"/>
    </location>
</feature>
<protein>
    <recommendedName>
        <fullName evidence="4">Lipocalin-like domain-containing protein</fullName>
    </recommendedName>
</protein>
<keyword evidence="1" id="KW-0732">Signal</keyword>
<reference evidence="2 3" key="1">
    <citation type="submission" date="2020-09" db="EMBL/GenBank/DDBJ databases">
        <title>TT11 complete genome.</title>
        <authorList>
            <person name="Wu Z."/>
        </authorList>
    </citation>
    <scope>NUCLEOTIDE SEQUENCE [LARGE SCALE GENOMIC DNA]</scope>
    <source>
        <strain evidence="2 3">TT11</strain>
    </source>
</reference>
<feature type="chain" id="PRO_5035184681" description="Lipocalin-like domain-containing protein" evidence="1">
    <location>
        <begin position="23"/>
        <end position="160"/>
    </location>
</feature>
<sequence length="160" mass="18023">MRIIIYILFVSSLIFSSCSSNTIEGDWKLASWSIGIAVDINKDNVFNENFLEEVPCINKETLSFNSNGTVTSLATFNPDIRIKKKNNDSRFLSEVICDTEGSIGFATTFEQNGADILINGNRAIFKNTTLTIVYKNAQKIYNETETEIIETKDVVKVYVR</sequence>
<proteinExistence type="predicted"/>